<dbReference type="Gene3D" id="1.10.10.10">
    <property type="entry name" value="Winged helix-like DNA-binding domain superfamily/Winged helix DNA-binding domain"/>
    <property type="match status" value="1"/>
</dbReference>
<evidence type="ECO:0000313" key="4">
    <source>
        <dbReference type="EMBL" id="KOO07322.1"/>
    </source>
</evidence>
<protein>
    <submittedName>
        <fullName evidence="4">Transcriptional regulator</fullName>
    </submittedName>
</protein>
<organism evidence="4 5">
    <name type="scientific">Vibrio hepatarius</name>
    <dbReference type="NCBI Taxonomy" id="171383"/>
    <lineage>
        <taxon>Bacteria</taxon>
        <taxon>Pseudomonadati</taxon>
        <taxon>Pseudomonadota</taxon>
        <taxon>Gammaproteobacteria</taxon>
        <taxon>Vibrionales</taxon>
        <taxon>Vibrionaceae</taxon>
        <taxon>Vibrio</taxon>
        <taxon>Vibrio oreintalis group</taxon>
    </lineage>
</organism>
<dbReference type="SMART" id="SM00862">
    <property type="entry name" value="Trans_reg_C"/>
    <property type="match status" value="1"/>
</dbReference>
<name>A0A0M0HZP2_9VIBR</name>
<dbReference type="RefSeq" id="WP_053409434.1">
    <property type="nucleotide sequence ID" value="NZ_DAIPHI010000016.1"/>
</dbReference>
<feature type="domain" description="OmpR/PhoB-type" evidence="3">
    <location>
        <begin position="5"/>
        <end position="109"/>
    </location>
</feature>
<dbReference type="GO" id="GO:0006355">
    <property type="term" value="P:regulation of DNA-templated transcription"/>
    <property type="evidence" value="ECO:0007669"/>
    <property type="project" value="InterPro"/>
</dbReference>
<dbReference type="EMBL" id="LHPI01000011">
    <property type="protein sequence ID" value="KOO07322.1"/>
    <property type="molecule type" value="Genomic_DNA"/>
</dbReference>
<evidence type="ECO:0000313" key="5">
    <source>
        <dbReference type="Proteomes" id="UP000037530"/>
    </source>
</evidence>
<proteinExistence type="predicted"/>
<dbReference type="InterPro" id="IPR001867">
    <property type="entry name" value="OmpR/PhoB-type_DNA-bd"/>
</dbReference>
<evidence type="ECO:0000259" key="3">
    <source>
        <dbReference type="PROSITE" id="PS51755"/>
    </source>
</evidence>
<dbReference type="PATRIC" id="fig|171383.3.peg.2549"/>
<sequence length="289" mass="32090">MSNIGTKFNLANRFTFDPNTNSLVDKENDNETTHLGSNESRILTLLCENPGAIVSRNELHDFVWRQQGFEVDDSSLTQAISTLRKLLQDSTKSPQFVKTVPKRGYQLIASVERTVPLMSGEAVVEEPIEEQDAALLTPEENSFVESVIEPEVTPAEIETAPVAPAIAEKTEKTWLPRVLILLALLLPLCVILFTTPSESQLREVGVYDNTPVLTPTNHPDLSHWAKSIEQCVKRYNGTHKGELAPVEVIATGGQNNNLVLNYIHSLEHSGENITFKIYASQEDLSKVCK</sequence>
<reference evidence="5" key="1">
    <citation type="submission" date="2015-08" db="EMBL/GenBank/DDBJ databases">
        <title>Vibrio galatheae sp. nov., a novel member of the Vibrionaceae family isolated from the Solomon Islands.</title>
        <authorList>
            <person name="Giubergia S."/>
            <person name="Machado H."/>
            <person name="Mateiu R.V."/>
            <person name="Gram L."/>
        </authorList>
    </citation>
    <scope>NUCLEOTIDE SEQUENCE [LARGE SCALE GENOMIC DNA]</scope>
    <source>
        <strain evidence="5">DSM 19134</strain>
    </source>
</reference>
<dbReference type="OrthoDB" id="1971692at2"/>
<dbReference type="InterPro" id="IPR036388">
    <property type="entry name" value="WH-like_DNA-bd_sf"/>
</dbReference>
<evidence type="ECO:0000256" key="1">
    <source>
        <dbReference type="ARBA" id="ARBA00023125"/>
    </source>
</evidence>
<feature type="DNA-binding region" description="OmpR/PhoB-type" evidence="2">
    <location>
        <begin position="5"/>
        <end position="109"/>
    </location>
</feature>
<dbReference type="STRING" id="171383.AKJ31_12465"/>
<dbReference type="SUPFAM" id="SSF46894">
    <property type="entry name" value="C-terminal effector domain of the bipartite response regulators"/>
    <property type="match status" value="1"/>
</dbReference>
<dbReference type="PROSITE" id="PS51755">
    <property type="entry name" value="OMPR_PHOB"/>
    <property type="match status" value="1"/>
</dbReference>
<dbReference type="Proteomes" id="UP000037530">
    <property type="component" value="Unassembled WGS sequence"/>
</dbReference>
<dbReference type="GO" id="GO:0003677">
    <property type="term" value="F:DNA binding"/>
    <property type="evidence" value="ECO:0007669"/>
    <property type="project" value="UniProtKB-UniRule"/>
</dbReference>
<keyword evidence="5" id="KW-1185">Reference proteome</keyword>
<evidence type="ECO:0000256" key="2">
    <source>
        <dbReference type="PROSITE-ProRule" id="PRU01091"/>
    </source>
</evidence>
<comment type="caution">
    <text evidence="4">The sequence shown here is derived from an EMBL/GenBank/DDBJ whole genome shotgun (WGS) entry which is preliminary data.</text>
</comment>
<gene>
    <name evidence="4" type="ORF">AKJ31_12465</name>
</gene>
<dbReference type="CDD" id="cd00383">
    <property type="entry name" value="trans_reg_C"/>
    <property type="match status" value="1"/>
</dbReference>
<keyword evidence="1 2" id="KW-0238">DNA-binding</keyword>
<dbReference type="InterPro" id="IPR016032">
    <property type="entry name" value="Sig_transdc_resp-reg_C-effctor"/>
</dbReference>
<dbReference type="Pfam" id="PF00486">
    <property type="entry name" value="Trans_reg_C"/>
    <property type="match status" value="1"/>
</dbReference>
<dbReference type="GO" id="GO:0000160">
    <property type="term" value="P:phosphorelay signal transduction system"/>
    <property type="evidence" value="ECO:0007669"/>
    <property type="project" value="InterPro"/>
</dbReference>
<accession>A0A0M0HZP2</accession>
<dbReference type="AlphaFoldDB" id="A0A0M0HZP2"/>